<keyword evidence="1" id="KW-0812">Transmembrane</keyword>
<name>A0A3N4HND4_ASCIM</name>
<evidence type="ECO:0000256" key="1">
    <source>
        <dbReference type="SAM" id="Phobius"/>
    </source>
</evidence>
<keyword evidence="1" id="KW-1133">Transmembrane helix</keyword>
<feature type="transmembrane region" description="Helical" evidence="1">
    <location>
        <begin position="193"/>
        <end position="221"/>
    </location>
</feature>
<dbReference type="EMBL" id="ML119815">
    <property type="protein sequence ID" value="RPA73621.1"/>
    <property type="molecule type" value="Genomic_DNA"/>
</dbReference>
<feature type="transmembrane region" description="Helical" evidence="1">
    <location>
        <begin position="99"/>
        <end position="121"/>
    </location>
</feature>
<gene>
    <name evidence="2" type="ORF">BJ508DRAFT_48344</name>
</gene>
<evidence type="ECO:0000313" key="2">
    <source>
        <dbReference type="EMBL" id="RPA73621.1"/>
    </source>
</evidence>
<feature type="transmembrane region" description="Helical" evidence="1">
    <location>
        <begin position="133"/>
        <end position="156"/>
    </location>
</feature>
<keyword evidence="3" id="KW-1185">Reference proteome</keyword>
<sequence length="257" mass="29995">MRWKVDGQYNPGRWRAYDSIWEGEPPVQEGRTSSSDMRQTSAFRPSLLRHFFLRPIFPPRLVSLVSFPKLFSASLLFPPRLASLNPHTSSRDSFRAFDTWVDFCSYCYLLSHSCLSCFYYFLACPHFLSLFRLISFSFALIFFGWLLCLGCLIIGLVGFLDISYCSVACLSCFPSCLFLTYSCSARWQLNGSLTILFPFVIIIFLLYFYPYLLIFTPYYFIPLAHIFAWFSKEVPFPFPNTAYHPPPLRMRLENFPL</sequence>
<feature type="transmembrane region" description="Helical" evidence="1">
    <location>
        <begin position="162"/>
        <end position="181"/>
    </location>
</feature>
<dbReference type="AlphaFoldDB" id="A0A3N4HND4"/>
<reference evidence="2 3" key="1">
    <citation type="journal article" date="2018" name="Nat. Ecol. Evol.">
        <title>Pezizomycetes genomes reveal the molecular basis of ectomycorrhizal truffle lifestyle.</title>
        <authorList>
            <person name="Murat C."/>
            <person name="Payen T."/>
            <person name="Noel B."/>
            <person name="Kuo A."/>
            <person name="Morin E."/>
            <person name="Chen J."/>
            <person name="Kohler A."/>
            <person name="Krizsan K."/>
            <person name="Balestrini R."/>
            <person name="Da Silva C."/>
            <person name="Montanini B."/>
            <person name="Hainaut M."/>
            <person name="Levati E."/>
            <person name="Barry K.W."/>
            <person name="Belfiori B."/>
            <person name="Cichocki N."/>
            <person name="Clum A."/>
            <person name="Dockter R.B."/>
            <person name="Fauchery L."/>
            <person name="Guy J."/>
            <person name="Iotti M."/>
            <person name="Le Tacon F."/>
            <person name="Lindquist E.A."/>
            <person name="Lipzen A."/>
            <person name="Malagnac F."/>
            <person name="Mello A."/>
            <person name="Molinier V."/>
            <person name="Miyauchi S."/>
            <person name="Poulain J."/>
            <person name="Riccioni C."/>
            <person name="Rubini A."/>
            <person name="Sitrit Y."/>
            <person name="Splivallo R."/>
            <person name="Traeger S."/>
            <person name="Wang M."/>
            <person name="Zifcakova L."/>
            <person name="Wipf D."/>
            <person name="Zambonelli A."/>
            <person name="Paolocci F."/>
            <person name="Nowrousian M."/>
            <person name="Ottonello S."/>
            <person name="Baldrian P."/>
            <person name="Spatafora J.W."/>
            <person name="Henrissat B."/>
            <person name="Nagy L.G."/>
            <person name="Aury J.M."/>
            <person name="Wincker P."/>
            <person name="Grigoriev I.V."/>
            <person name="Bonfante P."/>
            <person name="Martin F.M."/>
        </authorList>
    </citation>
    <scope>NUCLEOTIDE SEQUENCE [LARGE SCALE GENOMIC DNA]</scope>
    <source>
        <strain evidence="2 3">RN42</strain>
    </source>
</reference>
<organism evidence="2 3">
    <name type="scientific">Ascobolus immersus RN42</name>
    <dbReference type="NCBI Taxonomy" id="1160509"/>
    <lineage>
        <taxon>Eukaryota</taxon>
        <taxon>Fungi</taxon>
        <taxon>Dikarya</taxon>
        <taxon>Ascomycota</taxon>
        <taxon>Pezizomycotina</taxon>
        <taxon>Pezizomycetes</taxon>
        <taxon>Pezizales</taxon>
        <taxon>Ascobolaceae</taxon>
        <taxon>Ascobolus</taxon>
    </lineage>
</organism>
<accession>A0A3N4HND4</accession>
<keyword evidence="1" id="KW-0472">Membrane</keyword>
<evidence type="ECO:0000313" key="3">
    <source>
        <dbReference type="Proteomes" id="UP000275078"/>
    </source>
</evidence>
<proteinExistence type="predicted"/>
<protein>
    <submittedName>
        <fullName evidence="2">Uncharacterized protein</fullName>
    </submittedName>
</protein>
<dbReference type="Proteomes" id="UP000275078">
    <property type="component" value="Unassembled WGS sequence"/>
</dbReference>